<gene>
    <name evidence="7" type="ORF">QP460_001445</name>
</gene>
<dbReference type="AlphaFoldDB" id="A0AAW9SI75"/>
<dbReference type="EMBL" id="JASOOY020000004">
    <property type="protein sequence ID" value="MEO3716257.1"/>
    <property type="molecule type" value="Genomic_DNA"/>
</dbReference>
<comment type="similarity">
    <text evidence="1">Belongs to the SbcD family.</text>
</comment>
<dbReference type="PIRSF" id="PIRSF033093">
    <property type="entry name" value="UCP_ML1119"/>
    <property type="match status" value="1"/>
</dbReference>
<dbReference type="InterPro" id="IPR050535">
    <property type="entry name" value="DNA_Repair-Maintenance_Comp"/>
</dbReference>
<dbReference type="InterPro" id="IPR041796">
    <property type="entry name" value="Mre11_N"/>
</dbReference>
<dbReference type="Proteomes" id="UP001223646">
    <property type="component" value="Unassembled WGS sequence"/>
</dbReference>
<keyword evidence="5 7" id="KW-0269">Exonuclease</keyword>
<keyword evidence="4 7" id="KW-0378">Hydrolase</keyword>
<dbReference type="InterPro" id="IPR004843">
    <property type="entry name" value="Calcineurin-like_PHP"/>
</dbReference>
<comment type="caution">
    <text evidence="7">The sequence shown here is derived from an EMBL/GenBank/DDBJ whole genome shotgun (WGS) entry which is preliminary data.</text>
</comment>
<dbReference type="InterPro" id="IPR014577">
    <property type="entry name" value="UCP033093_metalloPase"/>
</dbReference>
<dbReference type="Pfam" id="PF00149">
    <property type="entry name" value="Metallophos"/>
    <property type="match status" value="1"/>
</dbReference>
<evidence type="ECO:0000256" key="1">
    <source>
        <dbReference type="ARBA" id="ARBA00010555"/>
    </source>
</evidence>
<dbReference type="SUPFAM" id="SSF56300">
    <property type="entry name" value="Metallo-dependent phosphatases"/>
    <property type="match status" value="1"/>
</dbReference>
<protein>
    <recommendedName>
        <fullName evidence="2">Nuclease SbcCD subunit D</fullName>
    </recommendedName>
</protein>
<reference evidence="7" key="2">
    <citation type="submission" date="2024-05" db="EMBL/GenBank/DDBJ databases">
        <authorList>
            <person name="Wolfe A."/>
        </authorList>
    </citation>
    <scope>NUCLEOTIDE SEQUENCE</scope>
    <source>
        <strain evidence="7">UMB1064</strain>
    </source>
</reference>
<proteinExistence type="inferred from homology"/>
<dbReference type="PANTHER" id="PTHR30337:SF0">
    <property type="entry name" value="NUCLEASE SBCCD SUBUNIT D"/>
    <property type="match status" value="1"/>
</dbReference>
<name>A0AAW9SI75_CORAY</name>
<dbReference type="CDD" id="cd00840">
    <property type="entry name" value="MPP_Mre11_N"/>
    <property type="match status" value="1"/>
</dbReference>
<dbReference type="RefSeq" id="WP_284826441.1">
    <property type="nucleotide sequence ID" value="NZ_JASOOY020000004.1"/>
</dbReference>
<evidence type="ECO:0000256" key="5">
    <source>
        <dbReference type="ARBA" id="ARBA00022839"/>
    </source>
</evidence>
<dbReference type="Gene3D" id="3.60.21.10">
    <property type="match status" value="1"/>
</dbReference>
<feature type="domain" description="Calcineurin-like phosphoesterase" evidence="6">
    <location>
        <begin position="1"/>
        <end position="107"/>
    </location>
</feature>
<evidence type="ECO:0000256" key="3">
    <source>
        <dbReference type="ARBA" id="ARBA00022722"/>
    </source>
</evidence>
<keyword evidence="3" id="KW-0540">Nuclease</keyword>
<sequence>MKFIHTSDWQLGMTRWFLELDGGEAQARFHESRLNAIDRIGELATSEGAEFIVVAGDVFDSNTLPDKVFLRALERIAKLPVPVYLLPGNHDALDASSIYRRSAFESLEDRGVYVIRDSQPISVRDGVELIGVPVRGKYSADDIVAEIATELEPADGIRVMVAHGQVEGFGADAGATIDLTSLEQAIDRGALHYVALGDSHSTSQLDHAGRVYFSGAHETTAYDDKERDSGNALVVDIAEDDSEIGSVTVASHRVGQWAFHAIDMDITGAEDLDEFFAELDGIEAKTDTAVKYSLRGTVTLSESTTFENRLEQYQQLFAALYRRESGSDLTVVPSEGDISNLNLTGYPLIAAEKLTVLSKGRTESGSPLSESETTAAADALRLLARLAGEKE</sequence>
<dbReference type="InterPro" id="IPR029052">
    <property type="entry name" value="Metallo-depent_PP-like"/>
</dbReference>
<dbReference type="PANTHER" id="PTHR30337">
    <property type="entry name" value="COMPONENT OF ATP-DEPENDENT DSDNA EXONUCLEASE"/>
    <property type="match status" value="1"/>
</dbReference>
<evidence type="ECO:0000256" key="4">
    <source>
        <dbReference type="ARBA" id="ARBA00022801"/>
    </source>
</evidence>
<organism evidence="7 8">
    <name type="scientific">Corynebacterium amycolatum</name>
    <dbReference type="NCBI Taxonomy" id="43765"/>
    <lineage>
        <taxon>Bacteria</taxon>
        <taxon>Bacillati</taxon>
        <taxon>Actinomycetota</taxon>
        <taxon>Actinomycetes</taxon>
        <taxon>Mycobacteriales</taxon>
        <taxon>Corynebacteriaceae</taxon>
        <taxon>Corynebacterium</taxon>
    </lineage>
</organism>
<accession>A0AAW9SI75</accession>
<reference evidence="7" key="1">
    <citation type="submission" date="2023-05" db="EMBL/GenBank/DDBJ databases">
        <authorList>
            <person name="Du J."/>
        </authorList>
    </citation>
    <scope>NUCLEOTIDE SEQUENCE</scope>
    <source>
        <strain evidence="7">UMB1064</strain>
    </source>
</reference>
<dbReference type="GO" id="GO:0004527">
    <property type="term" value="F:exonuclease activity"/>
    <property type="evidence" value="ECO:0007669"/>
    <property type="project" value="UniProtKB-KW"/>
</dbReference>
<evidence type="ECO:0000313" key="7">
    <source>
        <dbReference type="EMBL" id="MEO3716257.1"/>
    </source>
</evidence>
<evidence type="ECO:0000259" key="6">
    <source>
        <dbReference type="Pfam" id="PF00149"/>
    </source>
</evidence>
<evidence type="ECO:0000313" key="8">
    <source>
        <dbReference type="Proteomes" id="UP001223646"/>
    </source>
</evidence>
<evidence type="ECO:0000256" key="2">
    <source>
        <dbReference type="ARBA" id="ARBA00013365"/>
    </source>
</evidence>